<gene>
    <name evidence="2" type="ORF">Ptr86124_010076</name>
</gene>
<accession>A0A922SVN3</accession>
<sequence>MYSFPGSSRGGGFAPRGVRGRGGRTPHFTKTREQVKPDIERHPLGDIMKTIRGSDLIVGSNHSTDVPEISGCQYVASYNWLNSEVPTIIVPGKPPQWTPLTTPQRLKEDSGQYYRDLNAAKYPDYPMAPVVHAVVETNPEFPTSNVDLFACGSTLGNLLRFARGIDKAFRFNVEVIGNTVFFVRKENDPKEIIKDIRGFGHTFPEAYTTWDNDVKGSDTHQRIIQYTFGGLNCLVRFESDGYIKGVSKGSDKLSDKGTTGEDDLLQALQGTTIGHSSKTFSKTLDRISVKRGGSAVPQSSIFDMKTRSGKYNKFIDMRDISSQLWLKQIPNFILAYHDGHGLFQDIRVQDIRDEVQAWQMENKDGIRRFAVLLKKVLAVVKNERRVLLEIYCPGADRLEIRGQYGEGTHALPMQLADRWADDGSDADLVTHSIAADEKHGLDENGDHDEFKYSNLDDDDSGTEPDYTACTAHGCGYCGKCTY</sequence>
<feature type="compositionally biased region" description="Basic residues" evidence="1">
    <location>
        <begin position="18"/>
        <end position="29"/>
    </location>
</feature>
<evidence type="ECO:0000313" key="2">
    <source>
        <dbReference type="EMBL" id="KAI1510955.1"/>
    </source>
</evidence>
<dbReference type="OMA" id="IVSVMKM"/>
<evidence type="ECO:0000313" key="3">
    <source>
        <dbReference type="Proteomes" id="UP000249757"/>
    </source>
</evidence>
<proteinExistence type="predicted"/>
<name>A0A922SVN3_9PLEO</name>
<dbReference type="AlphaFoldDB" id="A0A922SVN3"/>
<feature type="compositionally biased region" description="Basic and acidic residues" evidence="1">
    <location>
        <begin position="438"/>
        <end position="451"/>
    </location>
</feature>
<feature type="region of interest" description="Disordered" evidence="1">
    <location>
        <begin position="1"/>
        <end position="33"/>
    </location>
</feature>
<organism evidence="2 3">
    <name type="scientific">Pyrenophora tritici-repentis</name>
    <dbReference type="NCBI Taxonomy" id="45151"/>
    <lineage>
        <taxon>Eukaryota</taxon>
        <taxon>Fungi</taxon>
        <taxon>Dikarya</taxon>
        <taxon>Ascomycota</taxon>
        <taxon>Pezizomycotina</taxon>
        <taxon>Dothideomycetes</taxon>
        <taxon>Pleosporomycetidae</taxon>
        <taxon>Pleosporales</taxon>
        <taxon>Pleosporineae</taxon>
        <taxon>Pleosporaceae</taxon>
        <taxon>Pyrenophora</taxon>
    </lineage>
</organism>
<dbReference type="PANTHER" id="PTHR35179">
    <property type="entry name" value="PROTEIN CBG02620"/>
    <property type="match status" value="1"/>
</dbReference>
<reference evidence="3" key="1">
    <citation type="journal article" date="2022" name="Microb. Genom.">
        <title>A global pangenome for the wheat fungal pathogen Pyrenophora tritici-repentis and prediction of effector protein structural homology.</title>
        <authorList>
            <person name="Moolhuijzen P.M."/>
            <person name="See P.T."/>
            <person name="Shi G."/>
            <person name="Powell H.R."/>
            <person name="Cockram J."/>
            <person name="Jorgensen L.N."/>
            <person name="Benslimane H."/>
            <person name="Strelkov S.E."/>
            <person name="Turner J."/>
            <person name="Liu Z."/>
            <person name="Moffat C.S."/>
        </authorList>
    </citation>
    <scope>NUCLEOTIDE SEQUENCE [LARGE SCALE GENOMIC DNA]</scope>
</reference>
<comment type="caution">
    <text evidence="2">The sequence shown here is derived from an EMBL/GenBank/DDBJ whole genome shotgun (WGS) entry which is preliminary data.</text>
</comment>
<dbReference type="EMBL" id="NRDI02000015">
    <property type="protein sequence ID" value="KAI1510955.1"/>
    <property type="molecule type" value="Genomic_DNA"/>
</dbReference>
<evidence type="ECO:0000256" key="1">
    <source>
        <dbReference type="SAM" id="MobiDB-lite"/>
    </source>
</evidence>
<dbReference type="Proteomes" id="UP000249757">
    <property type="component" value="Unassembled WGS sequence"/>
</dbReference>
<protein>
    <recommendedName>
        <fullName evidence="4">Geranylgeranyl pyrophosphate synthetase</fullName>
    </recommendedName>
</protein>
<evidence type="ECO:0008006" key="4">
    <source>
        <dbReference type="Google" id="ProtNLM"/>
    </source>
</evidence>
<feature type="region of interest" description="Disordered" evidence="1">
    <location>
        <begin position="438"/>
        <end position="459"/>
    </location>
</feature>
<dbReference type="PANTHER" id="PTHR35179:SF2">
    <property type="entry name" value="START DOMAIN-CONTAINING PROTEIN"/>
    <property type="match status" value="1"/>
</dbReference>
<keyword evidence="3" id="KW-1185">Reference proteome</keyword>